<dbReference type="KEGG" id="sap:Sulac_2143"/>
<dbReference type="STRING" id="679936.Sulac_2143"/>
<sequence>MLTHSIAERLHALGLSAMVAEWHRQQTDPNRLALSFDERLGLLADREWDARQNRQLRRRLTEARLRLPATPEDWDAHAPRHVRGAGVRELAQGHWIAAHQNVLITGPTGVGKTYLACALGHAACRQNYRVRYYRTARLFGDGVVAKQQGGWTRWLRQLSRWEVLILDDWGAQPFTAEESHDLLEIMDDRYQLKATIIVSQIPWEQWHDLFPDPTVADALVDRIVHDAHRMTVQGESMRKVLSNVPGSGTTNYHAPGGD</sequence>
<dbReference type="CDD" id="cd00009">
    <property type="entry name" value="AAA"/>
    <property type="match status" value="1"/>
</dbReference>
<evidence type="ECO:0000256" key="3">
    <source>
        <dbReference type="ARBA" id="ARBA00022840"/>
    </source>
</evidence>
<dbReference type="HOGENOM" id="CLU_062999_7_0_9"/>
<dbReference type="PATRIC" id="fig|679936.5.peg.2210"/>
<dbReference type="PANTHER" id="PTHR30050:SF4">
    <property type="entry name" value="ATP-BINDING PROTEIN RV3427C IN INSERTION SEQUENCE-RELATED"/>
    <property type="match status" value="1"/>
</dbReference>
<dbReference type="Pfam" id="PF01695">
    <property type="entry name" value="IstB_IS21"/>
    <property type="match status" value="1"/>
</dbReference>
<feature type="domain" description="AAA+ ATPase" evidence="4">
    <location>
        <begin position="98"/>
        <end position="231"/>
    </location>
</feature>
<dbReference type="Gene3D" id="3.40.50.300">
    <property type="entry name" value="P-loop containing nucleotide triphosphate hydrolases"/>
    <property type="match status" value="1"/>
</dbReference>
<keyword evidence="6" id="KW-1185">Reference proteome</keyword>
<evidence type="ECO:0000256" key="2">
    <source>
        <dbReference type="ARBA" id="ARBA00022741"/>
    </source>
</evidence>
<accession>G8TT11</accession>
<dbReference type="EMBL" id="CP003179">
    <property type="protein sequence ID" value="AEW05626.1"/>
    <property type="molecule type" value="Genomic_DNA"/>
</dbReference>
<evidence type="ECO:0000259" key="4">
    <source>
        <dbReference type="SMART" id="SM00382"/>
    </source>
</evidence>
<dbReference type="GO" id="GO:0005524">
    <property type="term" value="F:ATP binding"/>
    <property type="evidence" value="ECO:0007669"/>
    <property type="project" value="UniProtKB-KW"/>
</dbReference>
<evidence type="ECO:0000313" key="5">
    <source>
        <dbReference type="EMBL" id="AEW05626.1"/>
    </source>
</evidence>
<keyword evidence="3 5" id="KW-0067">ATP-binding</keyword>
<dbReference type="InterPro" id="IPR003593">
    <property type="entry name" value="AAA+_ATPase"/>
</dbReference>
<protein>
    <submittedName>
        <fullName evidence="5">IstB domain protein ATP-binding protein</fullName>
    </submittedName>
</protein>
<keyword evidence="2" id="KW-0547">Nucleotide-binding</keyword>
<comment type="similarity">
    <text evidence="1">Belongs to the IS21/IS1162 putative ATP-binding protein family.</text>
</comment>
<dbReference type="InterPro" id="IPR028350">
    <property type="entry name" value="DNAC/IstB-like"/>
</dbReference>
<dbReference type="InterPro" id="IPR002611">
    <property type="entry name" value="IstB_ATP-bd"/>
</dbReference>
<evidence type="ECO:0000256" key="1">
    <source>
        <dbReference type="ARBA" id="ARBA00008059"/>
    </source>
</evidence>
<evidence type="ECO:0000313" key="6">
    <source>
        <dbReference type="Proteomes" id="UP000005439"/>
    </source>
</evidence>
<reference evidence="5 6" key="2">
    <citation type="journal article" date="2012" name="Stand. Genomic Sci.">
        <title>Complete genome sequence of the moderately thermophilic mineral-sulfide-oxidizing firmicute Sulfobacillus acidophilus type strain (NAL(T)).</title>
        <authorList>
            <person name="Anderson I."/>
            <person name="Chertkov O."/>
            <person name="Chen A."/>
            <person name="Saunders E."/>
            <person name="Lapidus A."/>
            <person name="Nolan M."/>
            <person name="Lucas S."/>
            <person name="Hammon N."/>
            <person name="Deshpande S."/>
            <person name="Cheng J.F."/>
            <person name="Han C."/>
            <person name="Tapia R."/>
            <person name="Goodwin L.A."/>
            <person name="Pitluck S."/>
            <person name="Liolios K."/>
            <person name="Pagani I."/>
            <person name="Ivanova N."/>
            <person name="Mikhailova N."/>
            <person name="Pati A."/>
            <person name="Palaniappan K."/>
            <person name="Land M."/>
            <person name="Pan C."/>
            <person name="Rohde M."/>
            <person name="Pukall R."/>
            <person name="Goker M."/>
            <person name="Detter J.C."/>
            <person name="Woyke T."/>
            <person name="Bristow J."/>
            <person name="Eisen J.A."/>
            <person name="Markowitz V."/>
            <person name="Hugenholtz P."/>
            <person name="Kyrpides N.C."/>
            <person name="Klenk H.P."/>
            <person name="Mavromatis K."/>
        </authorList>
    </citation>
    <scope>NUCLEOTIDE SEQUENCE [LARGE SCALE GENOMIC DNA]</scope>
    <source>
        <strain evidence="6">ATCC 700253 / DSM 10332 / NAL</strain>
    </source>
</reference>
<dbReference type="SUPFAM" id="SSF52540">
    <property type="entry name" value="P-loop containing nucleoside triphosphate hydrolases"/>
    <property type="match status" value="1"/>
</dbReference>
<dbReference type="SMART" id="SM00382">
    <property type="entry name" value="AAA"/>
    <property type="match status" value="1"/>
</dbReference>
<dbReference type="PIRSF" id="PIRSF003073">
    <property type="entry name" value="DNAC_TnpB_IstB"/>
    <property type="match status" value="1"/>
</dbReference>
<dbReference type="AlphaFoldDB" id="G8TT11"/>
<gene>
    <name evidence="5" type="ordered locus">Sulac_2143</name>
</gene>
<name>G8TT11_SULAD</name>
<dbReference type="NCBIfam" id="NF038214">
    <property type="entry name" value="IS21_help_AAA"/>
    <property type="match status" value="1"/>
</dbReference>
<dbReference type="InterPro" id="IPR027417">
    <property type="entry name" value="P-loop_NTPase"/>
</dbReference>
<dbReference type="InterPro" id="IPR047661">
    <property type="entry name" value="IstB"/>
</dbReference>
<dbReference type="PANTHER" id="PTHR30050">
    <property type="entry name" value="CHROMOSOMAL REPLICATION INITIATOR PROTEIN DNAA"/>
    <property type="match status" value="1"/>
</dbReference>
<reference evidence="6" key="1">
    <citation type="submission" date="2011-12" db="EMBL/GenBank/DDBJ databases">
        <title>The complete genome of chromosome of Sulfobacillus acidophilus DSM 10332.</title>
        <authorList>
            <person name="Lucas S."/>
            <person name="Han J."/>
            <person name="Lapidus A."/>
            <person name="Bruce D."/>
            <person name="Goodwin L."/>
            <person name="Pitluck S."/>
            <person name="Peters L."/>
            <person name="Kyrpides N."/>
            <person name="Mavromatis K."/>
            <person name="Ivanova N."/>
            <person name="Mikhailova N."/>
            <person name="Chertkov O."/>
            <person name="Saunders E."/>
            <person name="Detter J.C."/>
            <person name="Tapia R."/>
            <person name="Han C."/>
            <person name="Land M."/>
            <person name="Hauser L."/>
            <person name="Markowitz V."/>
            <person name="Cheng J.-F."/>
            <person name="Hugenholtz P."/>
            <person name="Woyke T."/>
            <person name="Wu D."/>
            <person name="Pukall R."/>
            <person name="Gehrich-Schroeter G."/>
            <person name="Schneider S."/>
            <person name="Klenk H.-P."/>
            <person name="Eisen J.A."/>
        </authorList>
    </citation>
    <scope>NUCLEOTIDE SEQUENCE [LARGE SCALE GENOMIC DNA]</scope>
    <source>
        <strain evidence="6">ATCC 700253 / DSM 10332 / NAL</strain>
    </source>
</reference>
<dbReference type="GO" id="GO:0006260">
    <property type="term" value="P:DNA replication"/>
    <property type="evidence" value="ECO:0007669"/>
    <property type="project" value="TreeGrafter"/>
</dbReference>
<dbReference type="Proteomes" id="UP000005439">
    <property type="component" value="Chromosome"/>
</dbReference>
<proteinExistence type="inferred from homology"/>
<organism evidence="5 6">
    <name type="scientific">Sulfobacillus acidophilus (strain ATCC 700253 / DSM 10332 / NAL)</name>
    <dbReference type="NCBI Taxonomy" id="679936"/>
    <lineage>
        <taxon>Bacteria</taxon>
        <taxon>Bacillati</taxon>
        <taxon>Bacillota</taxon>
        <taxon>Clostridia</taxon>
        <taxon>Eubacteriales</taxon>
        <taxon>Clostridiales Family XVII. Incertae Sedis</taxon>
        <taxon>Sulfobacillus</taxon>
    </lineage>
</organism>